<protein>
    <submittedName>
        <fullName evidence="3">Uncharacterized protein</fullName>
    </submittedName>
</protein>
<sequence>MDPTTAVIISTVIAKACTLLALWIRLRWRARREQQRQRYLLQVTETAAPDGQVEIDDRDGDGHRLHMKITRTPVPGEDQAA</sequence>
<dbReference type="AlphaFoldDB" id="A0AB39P275"/>
<keyword evidence="2" id="KW-0472">Membrane</keyword>
<dbReference type="RefSeq" id="WP_369228761.1">
    <property type="nucleotide sequence ID" value="NZ_CP163435.1"/>
</dbReference>
<keyword evidence="2" id="KW-1133">Transmembrane helix</keyword>
<evidence type="ECO:0000256" key="2">
    <source>
        <dbReference type="SAM" id="Phobius"/>
    </source>
</evidence>
<gene>
    <name evidence="3" type="ORF">AB5J56_00055</name>
</gene>
<proteinExistence type="predicted"/>
<evidence type="ECO:0000313" key="3">
    <source>
        <dbReference type="EMBL" id="XDQ23213.1"/>
    </source>
</evidence>
<evidence type="ECO:0000256" key="1">
    <source>
        <dbReference type="SAM" id="MobiDB-lite"/>
    </source>
</evidence>
<organism evidence="3">
    <name type="scientific">Streptomyces sp. R21</name>
    <dbReference type="NCBI Taxonomy" id="3238627"/>
    <lineage>
        <taxon>Bacteria</taxon>
        <taxon>Bacillati</taxon>
        <taxon>Actinomycetota</taxon>
        <taxon>Actinomycetes</taxon>
        <taxon>Kitasatosporales</taxon>
        <taxon>Streptomycetaceae</taxon>
        <taxon>Streptomyces</taxon>
    </lineage>
</organism>
<dbReference type="EMBL" id="CP163435">
    <property type="protein sequence ID" value="XDQ23213.1"/>
    <property type="molecule type" value="Genomic_DNA"/>
</dbReference>
<name>A0AB39P275_9ACTN</name>
<feature type="transmembrane region" description="Helical" evidence="2">
    <location>
        <begin position="6"/>
        <end position="26"/>
    </location>
</feature>
<accession>A0AB39P275</accession>
<feature type="region of interest" description="Disordered" evidence="1">
    <location>
        <begin position="50"/>
        <end position="81"/>
    </location>
</feature>
<keyword evidence="2" id="KW-0812">Transmembrane</keyword>
<reference evidence="3" key="1">
    <citation type="submission" date="2024-07" db="EMBL/GenBank/DDBJ databases">
        <authorList>
            <person name="Yu S.T."/>
        </authorList>
    </citation>
    <scope>NUCLEOTIDE SEQUENCE</scope>
    <source>
        <strain evidence="3">R21</strain>
    </source>
</reference>